<dbReference type="Proteomes" id="UP000028501">
    <property type="component" value="Chromosome"/>
</dbReference>
<proteinExistence type="predicted"/>
<evidence type="ECO:0000313" key="2">
    <source>
        <dbReference type="Proteomes" id="UP000028501"/>
    </source>
</evidence>
<evidence type="ECO:0000313" key="1">
    <source>
        <dbReference type="EMBL" id="AIG98063.1"/>
    </source>
</evidence>
<sequence>MPFNDLIINGLKHETSHSEQNKKISLRPRSGEIILFFEIDNSNCITRDKIINFKNKVRPTEKGAVCDLLIVYSNKDLGKKLFLLVDLKGDTKEQVKKGIGQISTTYEYLKHELRTKLGTNIQIDWVGIILSHGSSPKNYKRYLRNSPVQIMLISKQNADDKCVRSTIKNIYSYIES</sequence>
<dbReference type="RefSeq" id="WP_048095570.1">
    <property type="nucleotide sequence ID" value="NZ_CP006577.1"/>
</dbReference>
<dbReference type="GeneID" id="24794795"/>
<dbReference type="EMBL" id="CP006577">
    <property type="protein sequence ID" value="AIG98063.1"/>
    <property type="molecule type" value="Genomic_DNA"/>
</dbReference>
<reference evidence="1 2" key="1">
    <citation type="submission" date="2013-07" db="EMBL/GenBank/DDBJ databases">
        <title>Genome of Archaeoglobus fulgidus.</title>
        <authorList>
            <person name="Fiebig A."/>
            <person name="Birkeland N.-K."/>
        </authorList>
    </citation>
    <scope>NUCLEOTIDE SEQUENCE [LARGE SCALE GENOMIC DNA]</scope>
    <source>
        <strain evidence="1 2">DSM 8774</strain>
    </source>
</reference>
<protein>
    <submittedName>
        <fullName evidence="1">Uncharacterized protein</fullName>
    </submittedName>
</protein>
<name>A0A075WKJ8_ARCFL</name>
<gene>
    <name evidence="1" type="ORF">AFULGI_00012880</name>
</gene>
<dbReference type="HOGENOM" id="CLU_1521786_0_0_2"/>
<organism evidence="1 2">
    <name type="scientific">Archaeoglobus fulgidus DSM 8774</name>
    <dbReference type="NCBI Taxonomy" id="1344584"/>
    <lineage>
        <taxon>Archaea</taxon>
        <taxon>Methanobacteriati</taxon>
        <taxon>Methanobacteriota</taxon>
        <taxon>Archaeoglobi</taxon>
        <taxon>Archaeoglobales</taxon>
        <taxon>Archaeoglobaceae</taxon>
        <taxon>Archaeoglobus</taxon>
    </lineage>
</organism>
<dbReference type="KEGG" id="afg:AFULGI_00012880"/>
<accession>A0A075WKJ8</accession>
<dbReference type="AlphaFoldDB" id="A0A075WKJ8"/>